<comment type="catalytic activity">
    <reaction evidence="6">
        <text>Na(+)(in) + 2 H(+)(out) = Na(+)(out) + 2 H(+)(in)</text>
        <dbReference type="Rhea" id="RHEA:29251"/>
        <dbReference type="ChEBI" id="CHEBI:15378"/>
        <dbReference type="ChEBI" id="CHEBI:29101"/>
    </reaction>
</comment>
<dbReference type="STRING" id="913024.SAMN05421741_1038"/>
<feature type="transmembrane region" description="Helical" evidence="6">
    <location>
        <begin position="224"/>
        <end position="240"/>
    </location>
</feature>
<dbReference type="GO" id="GO:0005886">
    <property type="term" value="C:plasma membrane"/>
    <property type="evidence" value="ECO:0007669"/>
    <property type="project" value="UniProtKB-SubCell"/>
</dbReference>
<feature type="transmembrane region" description="Helical" evidence="6">
    <location>
        <begin position="82"/>
        <end position="100"/>
    </location>
</feature>
<feature type="transmembrane region" description="Helical" evidence="6">
    <location>
        <begin position="148"/>
        <end position="165"/>
    </location>
</feature>
<keyword evidence="5 6" id="KW-0472">Membrane</keyword>
<evidence type="ECO:0000256" key="4">
    <source>
        <dbReference type="ARBA" id="ARBA00022989"/>
    </source>
</evidence>
<reference evidence="8" key="1">
    <citation type="submission" date="2016-10" db="EMBL/GenBank/DDBJ databases">
        <authorList>
            <person name="Varghese N."/>
            <person name="Submissions S."/>
        </authorList>
    </citation>
    <scope>NUCLEOTIDE SEQUENCE [LARGE SCALE GENOMIC DNA]</scope>
    <source>
        <strain evidence="8">DS-12</strain>
    </source>
</reference>
<feature type="transmembrane region" description="Helical" evidence="6">
    <location>
        <begin position="349"/>
        <end position="371"/>
    </location>
</feature>
<dbReference type="InterPro" id="IPR004670">
    <property type="entry name" value="NhaA"/>
</dbReference>
<keyword evidence="6" id="KW-0915">Sodium</keyword>
<organism evidence="7 8">
    <name type="scientific">Paenimyroides ummariense</name>
    <dbReference type="NCBI Taxonomy" id="913024"/>
    <lineage>
        <taxon>Bacteria</taxon>
        <taxon>Pseudomonadati</taxon>
        <taxon>Bacteroidota</taxon>
        <taxon>Flavobacteriia</taxon>
        <taxon>Flavobacteriales</taxon>
        <taxon>Flavobacteriaceae</taxon>
        <taxon>Paenimyroides</taxon>
    </lineage>
</organism>
<evidence type="ECO:0000256" key="1">
    <source>
        <dbReference type="ARBA" id="ARBA00004429"/>
    </source>
</evidence>
<comment type="similarity">
    <text evidence="6">Belongs to the NhaA Na(+)/H(+) (TC 2.A.33) antiporter family.</text>
</comment>
<name>A0A1I4XIP4_9FLAO</name>
<evidence type="ECO:0000313" key="8">
    <source>
        <dbReference type="Proteomes" id="UP000199036"/>
    </source>
</evidence>
<dbReference type="PANTHER" id="PTHR30341">
    <property type="entry name" value="SODIUM ION/PROTON ANTIPORTER NHAA-RELATED"/>
    <property type="match status" value="1"/>
</dbReference>
<evidence type="ECO:0000313" key="7">
    <source>
        <dbReference type="EMBL" id="SFN25704.1"/>
    </source>
</evidence>
<sequence length="412" mass="44979">MFNLYDCSCFKIVIPVISLFINHKIVIMNSKSTLSRILSNEKAPGILLILCTIFSLIVANSTFGDAYHHFWTTMLPLGNIEFWINDGLMAIFFLFVGLELKKEIYTGELSNLKAALLPVFAAIGGVLVPAAIYMYFNHDTSTAHGWGIPMATDIAFALGILSLLGSRVPLGLKVFLTALAVIDDLMAILVIGFFYTSNFDGTNLLISLGILTLLFVLGKRNVNYLWLYLILGAFAWYFMLQSGVHATIAGVLLAFTIPFSKVKTQSSLSTDLEHSLAKPVSFIILPLFALANTAVLIDTTAINGLLHNNALGIYGGLILGKPLGITLFSFFVISLGWCKLPNAVNWKHLFAVACLGGIGFTMSIFITNLAFSNQEDIVISKLAILISSTIAALLGYILLQFTLKNSEIEKKV</sequence>
<gene>
    <name evidence="6" type="primary">nhaA</name>
    <name evidence="7" type="ORF">SAMN05421741_1038</name>
</gene>
<comment type="subcellular location">
    <subcellularLocation>
        <location evidence="1">Cell inner membrane</location>
        <topology evidence="1">Multi-pass membrane protein</topology>
    </subcellularLocation>
    <subcellularLocation>
        <location evidence="6">Cell membrane</location>
        <topology evidence="6">Multi-pass membrane protein</topology>
    </subcellularLocation>
</comment>
<dbReference type="GO" id="GO:0015385">
    <property type="term" value="F:sodium:proton antiporter activity"/>
    <property type="evidence" value="ECO:0007669"/>
    <property type="project" value="UniProtKB-UniRule"/>
</dbReference>
<dbReference type="PANTHER" id="PTHR30341:SF0">
    <property type="entry name" value="NA(+)_H(+) ANTIPORTER NHAA"/>
    <property type="match status" value="1"/>
</dbReference>
<keyword evidence="6" id="KW-0739">Sodium transport</keyword>
<feature type="transmembrane region" description="Helical" evidence="6">
    <location>
        <begin position="377"/>
        <end position="399"/>
    </location>
</feature>
<dbReference type="AlphaFoldDB" id="A0A1I4XIP4"/>
<dbReference type="EMBL" id="FOVI01000003">
    <property type="protein sequence ID" value="SFN25704.1"/>
    <property type="molecule type" value="Genomic_DNA"/>
</dbReference>
<feature type="transmembrane region" description="Helical" evidence="6">
    <location>
        <begin position="201"/>
        <end position="217"/>
    </location>
</feature>
<dbReference type="NCBIfam" id="NF007111">
    <property type="entry name" value="PRK09560.1"/>
    <property type="match status" value="1"/>
</dbReference>
<evidence type="ECO:0000256" key="5">
    <source>
        <dbReference type="ARBA" id="ARBA00023136"/>
    </source>
</evidence>
<keyword evidence="2 6" id="KW-1003">Cell membrane</keyword>
<dbReference type="Proteomes" id="UP000199036">
    <property type="component" value="Unassembled WGS sequence"/>
</dbReference>
<feature type="transmembrane region" description="Helical" evidence="6">
    <location>
        <begin position="112"/>
        <end position="136"/>
    </location>
</feature>
<dbReference type="Gene3D" id="1.20.1530.10">
    <property type="entry name" value="Na+/H+ antiporter like domain"/>
    <property type="match status" value="1"/>
</dbReference>
<keyword evidence="4 6" id="KW-1133">Transmembrane helix</keyword>
<protein>
    <recommendedName>
        <fullName evidence="6">Na(+)/H(+) antiporter NhaA</fullName>
    </recommendedName>
    <alternativeName>
        <fullName evidence="6">Sodium/proton antiporter NhaA</fullName>
    </alternativeName>
</protein>
<dbReference type="NCBIfam" id="NF007112">
    <property type="entry name" value="PRK09561.1"/>
    <property type="match status" value="1"/>
</dbReference>
<dbReference type="NCBIfam" id="TIGR00773">
    <property type="entry name" value="NhaA"/>
    <property type="match status" value="1"/>
</dbReference>
<keyword evidence="8" id="KW-1185">Reference proteome</keyword>
<evidence type="ECO:0000256" key="3">
    <source>
        <dbReference type="ARBA" id="ARBA00022692"/>
    </source>
</evidence>
<dbReference type="InterPro" id="IPR023171">
    <property type="entry name" value="Na/H_antiporter_dom_sf"/>
</dbReference>
<proteinExistence type="inferred from homology"/>
<comment type="function">
    <text evidence="6">Na(+)/H(+) antiporter that extrudes sodium in exchange for external protons.</text>
</comment>
<feature type="transmembrane region" description="Helical" evidence="6">
    <location>
        <begin position="282"/>
        <end position="306"/>
    </location>
</feature>
<keyword evidence="6" id="KW-0406">Ion transport</keyword>
<accession>A0A1I4XIP4</accession>
<dbReference type="Pfam" id="PF06965">
    <property type="entry name" value="Na_H_antiport_1"/>
    <property type="match status" value="1"/>
</dbReference>
<dbReference type="HAMAP" id="MF_01844">
    <property type="entry name" value="NhaA"/>
    <property type="match status" value="1"/>
</dbReference>
<feature type="transmembrane region" description="Helical" evidence="6">
    <location>
        <begin position="43"/>
        <end position="62"/>
    </location>
</feature>
<keyword evidence="6" id="KW-0813">Transport</keyword>
<feature type="transmembrane region" description="Helical" evidence="6">
    <location>
        <begin position="312"/>
        <end position="337"/>
    </location>
</feature>
<keyword evidence="3 6" id="KW-0812">Transmembrane</keyword>
<feature type="transmembrane region" description="Helical" evidence="6">
    <location>
        <begin position="174"/>
        <end position="195"/>
    </location>
</feature>
<evidence type="ECO:0000256" key="6">
    <source>
        <dbReference type="HAMAP-Rule" id="MF_01844"/>
    </source>
</evidence>
<evidence type="ECO:0000256" key="2">
    <source>
        <dbReference type="ARBA" id="ARBA00022475"/>
    </source>
</evidence>
<dbReference type="GO" id="GO:0006885">
    <property type="term" value="P:regulation of pH"/>
    <property type="evidence" value="ECO:0007669"/>
    <property type="project" value="UniProtKB-UniRule"/>
</dbReference>
<keyword evidence="6" id="KW-0050">Antiport</keyword>